<dbReference type="Gene3D" id="6.10.340.10">
    <property type="match status" value="1"/>
</dbReference>
<evidence type="ECO:0000256" key="2">
    <source>
        <dbReference type="ARBA" id="ARBA00004370"/>
    </source>
</evidence>
<evidence type="ECO:0000256" key="9">
    <source>
        <dbReference type="ARBA" id="ARBA00022840"/>
    </source>
</evidence>
<comment type="subcellular location">
    <subcellularLocation>
        <location evidence="2">Membrane</location>
    </subcellularLocation>
</comment>
<dbReference type="EC" id="2.7.13.3" evidence="3"/>
<keyword evidence="10" id="KW-0472">Membrane</keyword>
<keyword evidence="11" id="KW-0902">Two-component regulatory system</keyword>
<evidence type="ECO:0000256" key="7">
    <source>
        <dbReference type="ARBA" id="ARBA00022741"/>
    </source>
</evidence>
<feature type="compositionally biased region" description="Polar residues" evidence="12">
    <location>
        <begin position="1097"/>
        <end position="1107"/>
    </location>
</feature>
<keyword evidence="8 14" id="KW-0418">Kinase</keyword>
<evidence type="ECO:0000256" key="1">
    <source>
        <dbReference type="ARBA" id="ARBA00000085"/>
    </source>
</evidence>
<keyword evidence="9" id="KW-0067">ATP-binding</keyword>
<dbReference type="EMBL" id="JAUSZV010000005">
    <property type="protein sequence ID" value="MDQ0906871.1"/>
    <property type="molecule type" value="Genomic_DNA"/>
</dbReference>
<keyword evidence="6" id="KW-0812">Transmembrane</keyword>
<dbReference type="InterPro" id="IPR003594">
    <property type="entry name" value="HATPase_dom"/>
</dbReference>
<dbReference type="AlphaFoldDB" id="A0AAW8F9Q5"/>
<evidence type="ECO:0000256" key="5">
    <source>
        <dbReference type="ARBA" id="ARBA00022679"/>
    </source>
</evidence>
<dbReference type="GO" id="GO:0016020">
    <property type="term" value="C:membrane"/>
    <property type="evidence" value="ECO:0007669"/>
    <property type="project" value="UniProtKB-SubCell"/>
</dbReference>
<comment type="caution">
    <text evidence="14">The sequence shown here is derived from an EMBL/GenBank/DDBJ whole genome shotgun (WGS) entry which is preliminary data.</text>
</comment>
<accession>A0AAW8F9Q5</accession>
<feature type="compositionally biased region" description="Basic and acidic residues" evidence="12">
    <location>
        <begin position="1111"/>
        <end position="1135"/>
    </location>
</feature>
<evidence type="ECO:0000259" key="13">
    <source>
        <dbReference type="PROSITE" id="PS50906"/>
    </source>
</evidence>
<dbReference type="GO" id="GO:0000160">
    <property type="term" value="P:phosphorelay signal transduction system"/>
    <property type="evidence" value="ECO:0007669"/>
    <property type="project" value="UniProtKB-KW"/>
</dbReference>
<dbReference type="Gene3D" id="3.30.565.10">
    <property type="entry name" value="Histidine kinase-like ATPase, C-terminal domain"/>
    <property type="match status" value="1"/>
</dbReference>
<dbReference type="GO" id="GO:0005524">
    <property type="term" value="F:ATP binding"/>
    <property type="evidence" value="ECO:0007669"/>
    <property type="project" value="UniProtKB-KW"/>
</dbReference>
<feature type="compositionally biased region" description="Low complexity" evidence="12">
    <location>
        <begin position="944"/>
        <end position="993"/>
    </location>
</feature>
<keyword evidence="7" id="KW-0547">Nucleotide-binding</keyword>
<feature type="compositionally biased region" description="Low complexity" evidence="12">
    <location>
        <begin position="753"/>
        <end position="887"/>
    </location>
</feature>
<dbReference type="SUPFAM" id="SSF55874">
    <property type="entry name" value="ATPase domain of HSP90 chaperone/DNA topoisomerase II/histidine kinase"/>
    <property type="match status" value="1"/>
</dbReference>
<dbReference type="InterPro" id="IPR050980">
    <property type="entry name" value="2C_sensor_his_kinase"/>
</dbReference>
<dbReference type="InterPro" id="IPR036890">
    <property type="entry name" value="HATPase_C_sf"/>
</dbReference>
<evidence type="ECO:0000256" key="10">
    <source>
        <dbReference type="ARBA" id="ARBA00022989"/>
    </source>
</evidence>
<evidence type="ECO:0000313" key="15">
    <source>
        <dbReference type="Proteomes" id="UP001234216"/>
    </source>
</evidence>
<gene>
    <name evidence="14" type="ORF">QFZ22_002856</name>
</gene>
<keyword evidence="10" id="KW-1133">Transmembrane helix</keyword>
<feature type="compositionally biased region" description="Low complexity" evidence="12">
    <location>
        <begin position="1159"/>
        <end position="1173"/>
    </location>
</feature>
<dbReference type="GO" id="GO:0004673">
    <property type="term" value="F:protein histidine kinase activity"/>
    <property type="evidence" value="ECO:0007669"/>
    <property type="project" value="UniProtKB-EC"/>
</dbReference>
<dbReference type="Proteomes" id="UP001234216">
    <property type="component" value="Unassembled WGS sequence"/>
</dbReference>
<organism evidence="14 15">
    <name type="scientific">Streptomyces canus</name>
    <dbReference type="NCBI Taxonomy" id="58343"/>
    <lineage>
        <taxon>Bacteria</taxon>
        <taxon>Bacillati</taxon>
        <taxon>Actinomycetota</taxon>
        <taxon>Actinomycetes</taxon>
        <taxon>Kitasatosporales</taxon>
        <taxon>Streptomycetaceae</taxon>
        <taxon>Streptomyces</taxon>
        <taxon>Streptomyces aurantiacus group</taxon>
    </lineage>
</organism>
<evidence type="ECO:0000256" key="3">
    <source>
        <dbReference type="ARBA" id="ARBA00012438"/>
    </source>
</evidence>
<dbReference type="Pfam" id="PF02518">
    <property type="entry name" value="HATPase_c"/>
    <property type="match status" value="1"/>
</dbReference>
<name>A0AAW8F9Q5_9ACTN</name>
<feature type="region of interest" description="Disordered" evidence="12">
    <location>
        <begin position="1053"/>
        <end position="1188"/>
    </location>
</feature>
<sequence length="1188" mass="121221">MPDRKGTRRRLGSIRLSLIMLALVPSVTLAAMWGVTTTQVFSEGLRLRSQTDLSRSTGAMGTEATLALQGERALSAAWLAKVPGSRAALDEKRAATDAAVAKLVRRSDEIRQAPARIADQLYSVLGSVGSLEYYRDQVDHPTDITAQQALDQYTSIIDDQIHAFQQLSQVDDGDLTSQAGPLVAIEHAAELTSQEDVALTLAWPSGHLDEQAWEQFVQLVNTRRWLVEDQIVPGLSGSAKTQTERILASADWRALTAVEDQVLAARPAAGTGQVALPDLRKRWTPAMDKVSVRYTALIRQQTSGLLSRSADKAHEQLLTAASLSAGGLIALLLCLVMSWRITRSLSRRLRGLREATLSLAQERLPDVVARLDRGEKVDVDRAAPELDYGSDELGQVAKAFNAAQRTAVVTAVELADTRRGFQKVILGIARQSQNLVNLQLSRLDTLEREHQDPDVLSGLYELDSTASQLRRYEENLVIISGGQPRRSWTEPVALIDILRSAVGEVAEYQRVEVHTEEEVCLAPPAVADVIHLLAELIENATLYSPAPSLVSVRAGMVAKGLAVEVEDRGLGMSEDEYASLNAHLAEAPKFDVVALADDLRLGMFVIARLANRHGVQVTLRSSPYGGTTAIVLIPHEIVVREESEPENLVRAVAPAASGAWAGVGAMAGPGHAESPSDGDRPRDSGNARPLARTGLGSDARGPASTARATGAAKAGDLAGAPGSAGAGDPAGASGPAEAGDPTGASGPAEVGDPVDAPGSADAADPARVPGAAGAGDPTGASGPAEAGDPVDAPGSADAADPARVPGAAGAGDPTGASGPAEVGDPVDAPGSADAADPARVPGAAGAGDPTGASGPAEAGDRAPAPGAADAGGSTGASATTGPGDPTGVSRARDARGSARTTGSTDAGDPVRPTGAADAEDPTRASAATGPGDPTGVSRARDARGSAAGAGAQDAAAPANTPGPTSAGTSAPAAGARGAAAPASSSGSMSASRPVGAARPDGLAPLPRRVPQTSLAVELREDAPVVGEQEDAEEFTADRAASSLAGFQLGTLRARDEDDVLDTLENTTRTGTDPLGTPVDGFPGAPANSAPAGETPPTDRNSLPSASGNPDAAKDARADEPLRGSPEKTAPADHNHHPATPKTPDAAQHTPADAPPPGTPEETAPAEAVPTGAPQDAAVAARSPRIDRS</sequence>
<dbReference type="Pfam" id="PF00672">
    <property type="entry name" value="HAMP"/>
    <property type="match status" value="1"/>
</dbReference>
<keyword evidence="4" id="KW-0597">Phosphoprotein</keyword>
<dbReference type="InterPro" id="IPR003660">
    <property type="entry name" value="HAMP_dom"/>
</dbReference>
<dbReference type="PANTHER" id="PTHR44936:SF9">
    <property type="entry name" value="SENSOR PROTEIN CREC"/>
    <property type="match status" value="1"/>
</dbReference>
<dbReference type="InterPro" id="IPR010910">
    <property type="entry name" value="Nitrate/nitrite_sensing_bac"/>
</dbReference>
<protein>
    <recommendedName>
        <fullName evidence="3">histidine kinase</fullName>
        <ecNumber evidence="3">2.7.13.3</ecNumber>
    </recommendedName>
</protein>
<reference evidence="14" key="1">
    <citation type="submission" date="2023-07" db="EMBL/GenBank/DDBJ databases">
        <title>Comparative genomics of wheat-associated soil bacteria to identify genetic determinants of phenazine resistance.</title>
        <authorList>
            <person name="Mouncey N."/>
        </authorList>
    </citation>
    <scope>NUCLEOTIDE SEQUENCE</scope>
    <source>
        <strain evidence="14">V4I22</strain>
    </source>
</reference>
<dbReference type="Pfam" id="PF08376">
    <property type="entry name" value="NIT"/>
    <property type="match status" value="1"/>
</dbReference>
<dbReference type="SMART" id="SM00387">
    <property type="entry name" value="HATPase_c"/>
    <property type="match status" value="1"/>
</dbReference>
<proteinExistence type="predicted"/>
<evidence type="ECO:0000313" key="14">
    <source>
        <dbReference type="EMBL" id="MDQ0906871.1"/>
    </source>
</evidence>
<evidence type="ECO:0000256" key="8">
    <source>
        <dbReference type="ARBA" id="ARBA00022777"/>
    </source>
</evidence>
<dbReference type="PROSITE" id="PS50906">
    <property type="entry name" value="NIT"/>
    <property type="match status" value="1"/>
</dbReference>
<evidence type="ECO:0000256" key="11">
    <source>
        <dbReference type="ARBA" id="ARBA00023012"/>
    </source>
</evidence>
<feature type="region of interest" description="Disordered" evidence="12">
    <location>
        <begin position="664"/>
        <end position="1038"/>
    </location>
</feature>
<feature type="domain" description="NIT" evidence="13">
    <location>
        <begin position="59"/>
        <end position="312"/>
    </location>
</feature>
<keyword evidence="5" id="KW-0808">Transferase</keyword>
<feature type="compositionally biased region" description="Low complexity" evidence="12">
    <location>
        <begin position="699"/>
        <end position="741"/>
    </location>
</feature>
<evidence type="ECO:0000256" key="6">
    <source>
        <dbReference type="ARBA" id="ARBA00022692"/>
    </source>
</evidence>
<evidence type="ECO:0000256" key="4">
    <source>
        <dbReference type="ARBA" id="ARBA00022553"/>
    </source>
</evidence>
<dbReference type="PANTHER" id="PTHR44936">
    <property type="entry name" value="SENSOR PROTEIN CREC"/>
    <property type="match status" value="1"/>
</dbReference>
<evidence type="ECO:0000256" key="12">
    <source>
        <dbReference type="SAM" id="MobiDB-lite"/>
    </source>
</evidence>
<dbReference type="InterPro" id="IPR013587">
    <property type="entry name" value="Nitrate/nitrite_sensing"/>
</dbReference>
<comment type="catalytic activity">
    <reaction evidence="1">
        <text>ATP + protein L-histidine = ADP + protein N-phospho-L-histidine.</text>
        <dbReference type="EC" id="2.7.13.3"/>
    </reaction>
</comment>